<sequence>MRLQDALFNWLQIRLVADARQDDGAARDTLAFFEEILREDHGLASFDIERIDETMIHVRYEKDGRMKLQMYPRETGEQLLHDIIANPKYNEA</sequence>
<proteinExistence type="predicted"/>
<dbReference type="Proteomes" id="UP000261905">
    <property type="component" value="Unassembled WGS sequence"/>
</dbReference>
<dbReference type="RefSeq" id="WP_116043018.1">
    <property type="nucleotide sequence ID" value="NZ_QUBQ01000001.1"/>
</dbReference>
<organism evidence="1 2">
    <name type="scientific">Paenibacillus paeoniae</name>
    <dbReference type="NCBI Taxonomy" id="2292705"/>
    <lineage>
        <taxon>Bacteria</taxon>
        <taxon>Bacillati</taxon>
        <taxon>Bacillota</taxon>
        <taxon>Bacilli</taxon>
        <taxon>Bacillales</taxon>
        <taxon>Paenibacillaceae</taxon>
        <taxon>Paenibacillus</taxon>
    </lineage>
</organism>
<protein>
    <submittedName>
        <fullName evidence="1">Uncharacterized protein</fullName>
    </submittedName>
</protein>
<dbReference type="OrthoDB" id="2692034at2"/>
<keyword evidence="2" id="KW-1185">Reference proteome</keyword>
<name>A0A371PJ35_9BACL</name>
<comment type="caution">
    <text evidence="1">The sequence shown here is derived from an EMBL/GenBank/DDBJ whole genome shotgun (WGS) entry which is preliminary data.</text>
</comment>
<evidence type="ECO:0000313" key="2">
    <source>
        <dbReference type="Proteomes" id="UP000261905"/>
    </source>
</evidence>
<accession>A0A371PJ35</accession>
<dbReference type="AlphaFoldDB" id="A0A371PJ35"/>
<evidence type="ECO:0000313" key="1">
    <source>
        <dbReference type="EMBL" id="REK76226.1"/>
    </source>
</evidence>
<reference evidence="1 2" key="1">
    <citation type="submission" date="2018-08" db="EMBL/GenBank/DDBJ databases">
        <title>Paenibacillus sp. M4BSY-1, whole genome shotgun sequence.</title>
        <authorList>
            <person name="Tuo L."/>
        </authorList>
    </citation>
    <scope>NUCLEOTIDE SEQUENCE [LARGE SCALE GENOMIC DNA]</scope>
    <source>
        <strain evidence="1 2">M4BSY-1</strain>
    </source>
</reference>
<dbReference type="EMBL" id="QUBQ01000001">
    <property type="protein sequence ID" value="REK76226.1"/>
    <property type="molecule type" value="Genomic_DNA"/>
</dbReference>
<gene>
    <name evidence="1" type="ORF">DX130_04005</name>
</gene>